<feature type="chain" id="PRO_5031424440" evidence="4">
    <location>
        <begin position="25"/>
        <end position="512"/>
    </location>
</feature>
<dbReference type="Gene3D" id="3.10.105.10">
    <property type="entry name" value="Dipeptide-binding Protein, Domain 3"/>
    <property type="match status" value="1"/>
</dbReference>
<keyword evidence="3 4" id="KW-0732">Signal</keyword>
<dbReference type="EMBL" id="JACHMM010000001">
    <property type="protein sequence ID" value="MBB5788583.1"/>
    <property type="molecule type" value="Genomic_DNA"/>
</dbReference>
<sequence>MSRSVIALAGAALALALTACVADSADSGGTAPDGGCGDGTTLRVNLPEEPSSLDGNYDTLVISAQINQNLYDGLFLFDDDLQVQPNLATGYEQVDDVTYEIALREDVTFHDGSPFTSADVVNTLQRIADDADLASKQRTYVNNVASVEADGDHAVVFTLAAPDASFIRTLASVLFITPKSVIDDVGAAEFAASPVGTGPFEFVEWVKGDHLTMQANCDYWQGAPKVSRIEWRFISEPATAVAALQSGELDLAPFVNEDLAAQFENSADFEVAEVSGIRNMFVSINTLEGPMSDVRVRQALNYAIDKEGITEDLLGGAGIPGGQPANPAVFGFNEDVEAYPHDPDRARQLLADAGYADGLELVFYNHRPAQELVWQAIGEQLEAVGVSVELRTDENYFTGPFLEGEMPPNGMLIQGCSNQLLDADYCLGLAYDSERRGLYYNTPATDDLIHAARAESDETARQAIYDELMLLLHDEAPVLYLYANIDLYAMTSDLNFTPRSDQKIWLWDVDKG</sequence>
<dbReference type="GO" id="GO:0015833">
    <property type="term" value="P:peptide transport"/>
    <property type="evidence" value="ECO:0007669"/>
    <property type="project" value="TreeGrafter"/>
</dbReference>
<dbReference type="PANTHER" id="PTHR30290:SF9">
    <property type="entry name" value="OLIGOPEPTIDE-BINDING PROTEIN APPA"/>
    <property type="match status" value="1"/>
</dbReference>
<dbReference type="Gene3D" id="3.90.76.10">
    <property type="entry name" value="Dipeptide-binding Protein, Domain 1"/>
    <property type="match status" value="1"/>
</dbReference>
<dbReference type="InterPro" id="IPR030678">
    <property type="entry name" value="Peptide/Ni-bd"/>
</dbReference>
<evidence type="ECO:0000256" key="4">
    <source>
        <dbReference type="SAM" id="SignalP"/>
    </source>
</evidence>
<name>A0A7W9GRA2_9ACTN</name>
<feature type="signal peptide" evidence="4">
    <location>
        <begin position="1"/>
        <end position="24"/>
    </location>
</feature>
<dbReference type="Gene3D" id="3.40.190.10">
    <property type="entry name" value="Periplasmic binding protein-like II"/>
    <property type="match status" value="1"/>
</dbReference>
<reference evidence="6 7" key="1">
    <citation type="submission" date="2020-08" db="EMBL/GenBank/DDBJ databases">
        <title>Sequencing the genomes of 1000 actinobacteria strains.</title>
        <authorList>
            <person name="Klenk H.-P."/>
        </authorList>
    </citation>
    <scope>NUCLEOTIDE SEQUENCE [LARGE SCALE GENOMIC DNA]</scope>
    <source>
        <strain evidence="6 7">DSM 102122</strain>
    </source>
</reference>
<evidence type="ECO:0000256" key="3">
    <source>
        <dbReference type="ARBA" id="ARBA00022729"/>
    </source>
</evidence>
<dbReference type="SUPFAM" id="SSF53850">
    <property type="entry name" value="Periplasmic binding protein-like II"/>
    <property type="match status" value="1"/>
</dbReference>
<proteinExistence type="inferred from homology"/>
<evidence type="ECO:0000313" key="6">
    <source>
        <dbReference type="EMBL" id="MBB5788583.1"/>
    </source>
</evidence>
<organism evidence="6 7">
    <name type="scientific">Jiangella mangrovi</name>
    <dbReference type="NCBI Taxonomy" id="1524084"/>
    <lineage>
        <taxon>Bacteria</taxon>
        <taxon>Bacillati</taxon>
        <taxon>Actinomycetota</taxon>
        <taxon>Actinomycetes</taxon>
        <taxon>Jiangellales</taxon>
        <taxon>Jiangellaceae</taxon>
        <taxon>Jiangella</taxon>
    </lineage>
</organism>
<keyword evidence="7" id="KW-1185">Reference proteome</keyword>
<evidence type="ECO:0000313" key="7">
    <source>
        <dbReference type="Proteomes" id="UP000542813"/>
    </source>
</evidence>
<dbReference type="PIRSF" id="PIRSF002741">
    <property type="entry name" value="MppA"/>
    <property type="match status" value="1"/>
</dbReference>
<dbReference type="GO" id="GO:1904680">
    <property type="term" value="F:peptide transmembrane transporter activity"/>
    <property type="evidence" value="ECO:0007669"/>
    <property type="project" value="TreeGrafter"/>
</dbReference>
<dbReference type="Proteomes" id="UP000542813">
    <property type="component" value="Unassembled WGS sequence"/>
</dbReference>
<dbReference type="AlphaFoldDB" id="A0A7W9GRA2"/>
<protein>
    <submittedName>
        <fullName evidence="6">Peptide/nickel transport system substrate-binding protein</fullName>
    </submittedName>
</protein>
<dbReference type="InterPro" id="IPR000914">
    <property type="entry name" value="SBP_5_dom"/>
</dbReference>
<dbReference type="InterPro" id="IPR039424">
    <property type="entry name" value="SBP_5"/>
</dbReference>
<evidence type="ECO:0000259" key="5">
    <source>
        <dbReference type="Pfam" id="PF00496"/>
    </source>
</evidence>
<comment type="similarity">
    <text evidence="1">Belongs to the bacterial solute-binding protein 5 family.</text>
</comment>
<evidence type="ECO:0000256" key="1">
    <source>
        <dbReference type="ARBA" id="ARBA00005695"/>
    </source>
</evidence>
<gene>
    <name evidence="6" type="ORF">HD601_003158</name>
</gene>
<dbReference type="GO" id="GO:0042597">
    <property type="term" value="C:periplasmic space"/>
    <property type="evidence" value="ECO:0007669"/>
    <property type="project" value="UniProtKB-ARBA"/>
</dbReference>
<dbReference type="Pfam" id="PF00496">
    <property type="entry name" value="SBP_bac_5"/>
    <property type="match status" value="1"/>
</dbReference>
<dbReference type="PANTHER" id="PTHR30290">
    <property type="entry name" value="PERIPLASMIC BINDING COMPONENT OF ABC TRANSPORTER"/>
    <property type="match status" value="1"/>
</dbReference>
<dbReference type="PROSITE" id="PS51257">
    <property type="entry name" value="PROKAR_LIPOPROTEIN"/>
    <property type="match status" value="1"/>
</dbReference>
<accession>A0A7W9GRA2</accession>
<keyword evidence="2" id="KW-0813">Transport</keyword>
<feature type="domain" description="Solute-binding protein family 5" evidence="5">
    <location>
        <begin position="82"/>
        <end position="395"/>
    </location>
</feature>
<dbReference type="RefSeq" id="WP_184823350.1">
    <property type="nucleotide sequence ID" value="NZ_JACHMM010000001.1"/>
</dbReference>
<comment type="caution">
    <text evidence="6">The sequence shown here is derived from an EMBL/GenBank/DDBJ whole genome shotgun (WGS) entry which is preliminary data.</text>
</comment>
<dbReference type="CDD" id="cd00995">
    <property type="entry name" value="PBP2_NikA_DppA_OppA_like"/>
    <property type="match status" value="1"/>
</dbReference>
<evidence type="ECO:0000256" key="2">
    <source>
        <dbReference type="ARBA" id="ARBA00022448"/>
    </source>
</evidence>
<dbReference type="GO" id="GO:0043190">
    <property type="term" value="C:ATP-binding cassette (ABC) transporter complex"/>
    <property type="evidence" value="ECO:0007669"/>
    <property type="project" value="InterPro"/>
</dbReference>